<dbReference type="GO" id="GO:0005739">
    <property type="term" value="C:mitochondrion"/>
    <property type="evidence" value="ECO:0007669"/>
    <property type="project" value="TreeGrafter"/>
</dbReference>
<feature type="binding site" evidence="6">
    <location>
        <begin position="95"/>
        <end position="103"/>
    </location>
    <ligand>
        <name>ATP</name>
        <dbReference type="ChEBI" id="CHEBI:30616"/>
    </ligand>
</feature>
<gene>
    <name evidence="8" type="ORF">EVG20_g4702</name>
</gene>
<dbReference type="GO" id="GO:0009396">
    <property type="term" value="P:folic acid-containing compound biosynthetic process"/>
    <property type="evidence" value="ECO:0007669"/>
    <property type="project" value="TreeGrafter"/>
</dbReference>
<dbReference type="PANTHER" id="PTHR23407">
    <property type="entry name" value="ATPASE INHIBITOR/5-FORMYLTETRAHYDROFOLATE CYCLO-LIGASE"/>
    <property type="match status" value="1"/>
</dbReference>
<evidence type="ECO:0000256" key="4">
    <source>
        <dbReference type="ARBA" id="ARBA00036539"/>
    </source>
</evidence>
<dbReference type="AlphaFoldDB" id="A0A4Y9YXB0"/>
<evidence type="ECO:0000256" key="5">
    <source>
        <dbReference type="ARBA" id="ARBA00038966"/>
    </source>
</evidence>
<comment type="similarity">
    <text evidence="1 7">Belongs to the 5-formyltetrahydrofolate cyclo-ligase family.</text>
</comment>
<evidence type="ECO:0000256" key="7">
    <source>
        <dbReference type="RuleBase" id="RU361279"/>
    </source>
</evidence>
<evidence type="ECO:0000313" key="9">
    <source>
        <dbReference type="Proteomes" id="UP000298327"/>
    </source>
</evidence>
<keyword evidence="2 6" id="KW-0547">Nucleotide-binding</keyword>
<evidence type="ECO:0000256" key="1">
    <source>
        <dbReference type="ARBA" id="ARBA00010638"/>
    </source>
</evidence>
<dbReference type="STRING" id="205917.A0A4Y9YXB0"/>
<dbReference type="Pfam" id="PF01812">
    <property type="entry name" value="5-FTHF_cyc-lig"/>
    <property type="match status" value="1"/>
</dbReference>
<dbReference type="GO" id="GO:0046872">
    <property type="term" value="F:metal ion binding"/>
    <property type="evidence" value="ECO:0007669"/>
    <property type="project" value="UniProtKB-KW"/>
</dbReference>
<proteinExistence type="inferred from homology"/>
<feature type="binding site" evidence="6">
    <location>
        <position position="5"/>
    </location>
    <ligand>
        <name>substrate</name>
    </ligand>
</feature>
<dbReference type="NCBIfam" id="TIGR02727">
    <property type="entry name" value="MTHFS_bact"/>
    <property type="match status" value="1"/>
</dbReference>
<name>A0A4Y9YXB0_9AGAM</name>
<comment type="catalytic activity">
    <reaction evidence="4 7">
        <text>(6S)-5-formyl-5,6,7,8-tetrahydrofolate + ATP = (6R)-5,10-methenyltetrahydrofolate + ADP + phosphate</text>
        <dbReference type="Rhea" id="RHEA:10488"/>
        <dbReference type="ChEBI" id="CHEBI:30616"/>
        <dbReference type="ChEBI" id="CHEBI:43474"/>
        <dbReference type="ChEBI" id="CHEBI:57455"/>
        <dbReference type="ChEBI" id="CHEBI:57457"/>
        <dbReference type="ChEBI" id="CHEBI:456216"/>
        <dbReference type="EC" id="6.3.3.2"/>
    </reaction>
</comment>
<protein>
    <recommendedName>
        <fullName evidence="5 7">5-formyltetrahydrofolate cyclo-ligase</fullName>
        <ecNumber evidence="5 7">6.3.3.2</ecNumber>
    </recommendedName>
</protein>
<keyword evidence="7" id="KW-0479">Metal-binding</keyword>
<dbReference type="EMBL" id="SEOQ01000252">
    <property type="protein sequence ID" value="TFY66387.1"/>
    <property type="molecule type" value="Genomic_DNA"/>
</dbReference>
<organism evidence="8 9">
    <name type="scientific">Dentipellis fragilis</name>
    <dbReference type="NCBI Taxonomy" id="205917"/>
    <lineage>
        <taxon>Eukaryota</taxon>
        <taxon>Fungi</taxon>
        <taxon>Dikarya</taxon>
        <taxon>Basidiomycota</taxon>
        <taxon>Agaricomycotina</taxon>
        <taxon>Agaricomycetes</taxon>
        <taxon>Russulales</taxon>
        <taxon>Hericiaceae</taxon>
        <taxon>Dentipellis</taxon>
    </lineage>
</organism>
<evidence type="ECO:0000256" key="6">
    <source>
        <dbReference type="PIRSR" id="PIRSR006806-1"/>
    </source>
</evidence>
<dbReference type="InterPro" id="IPR024185">
    <property type="entry name" value="FTHF_cligase-like_sf"/>
</dbReference>
<keyword evidence="7" id="KW-0460">Magnesium</keyword>
<dbReference type="GO" id="GO:0035999">
    <property type="term" value="P:tetrahydrofolate interconversion"/>
    <property type="evidence" value="ECO:0007669"/>
    <property type="project" value="TreeGrafter"/>
</dbReference>
<evidence type="ECO:0000313" key="8">
    <source>
        <dbReference type="EMBL" id="TFY66387.1"/>
    </source>
</evidence>
<comment type="caution">
    <text evidence="8">The sequence shown here is derived from an EMBL/GenBank/DDBJ whole genome shotgun (WGS) entry which is preliminary data.</text>
</comment>
<keyword evidence="9" id="KW-1185">Reference proteome</keyword>
<dbReference type="GO" id="GO:0030272">
    <property type="term" value="F:5-formyltetrahydrofolate cyclo-ligase activity"/>
    <property type="evidence" value="ECO:0007669"/>
    <property type="project" value="UniProtKB-EC"/>
</dbReference>
<dbReference type="SUPFAM" id="SSF100950">
    <property type="entry name" value="NagB/RpiA/CoA transferase-like"/>
    <property type="match status" value="1"/>
</dbReference>
<dbReference type="OrthoDB" id="2015992at2759"/>
<dbReference type="Proteomes" id="UP000298327">
    <property type="component" value="Unassembled WGS sequence"/>
</dbReference>
<dbReference type="GO" id="GO:0005524">
    <property type="term" value="F:ATP binding"/>
    <property type="evidence" value="ECO:0007669"/>
    <property type="project" value="UniProtKB-KW"/>
</dbReference>
<keyword evidence="3 6" id="KW-0067">ATP-binding</keyword>
<evidence type="ECO:0000256" key="3">
    <source>
        <dbReference type="ARBA" id="ARBA00022840"/>
    </source>
</evidence>
<sequence>MPTAEVDTSPLSAAILHTGKALFVPKIDINKDGHMDFLRIYNQDDLDNLPGGVWGIREPTYHWQDAVRMNAMDAESPPLDLIFVPGVVFDSSLSRLGYGKGYYDRFITAYTTAAAARGHPRPLLVALALRQQIIPPDQIPMAEHDWKIDIIVSPDEVITNDSTALLV</sequence>
<dbReference type="InterPro" id="IPR002698">
    <property type="entry name" value="FTHF_cligase"/>
</dbReference>
<comment type="cofactor">
    <cofactor evidence="7">
        <name>Mg(2+)</name>
        <dbReference type="ChEBI" id="CHEBI:18420"/>
    </cofactor>
</comment>
<evidence type="ECO:0000256" key="2">
    <source>
        <dbReference type="ARBA" id="ARBA00022741"/>
    </source>
</evidence>
<dbReference type="PANTHER" id="PTHR23407:SF1">
    <property type="entry name" value="5-FORMYLTETRAHYDROFOLATE CYCLO-LIGASE"/>
    <property type="match status" value="1"/>
</dbReference>
<dbReference type="EC" id="6.3.3.2" evidence="5 7"/>
<dbReference type="Gene3D" id="3.40.50.10420">
    <property type="entry name" value="NagB/RpiA/CoA transferase-like"/>
    <property type="match status" value="1"/>
</dbReference>
<accession>A0A4Y9YXB0</accession>
<reference evidence="8 9" key="1">
    <citation type="submission" date="2019-02" db="EMBL/GenBank/DDBJ databases">
        <title>Genome sequencing of the rare red list fungi Dentipellis fragilis.</title>
        <authorList>
            <person name="Buettner E."/>
            <person name="Kellner H."/>
        </authorList>
    </citation>
    <scope>NUCLEOTIDE SEQUENCE [LARGE SCALE GENOMIC DNA]</scope>
    <source>
        <strain evidence="8 9">DSM 105465</strain>
    </source>
</reference>
<dbReference type="PIRSF" id="PIRSF006806">
    <property type="entry name" value="FTHF_cligase"/>
    <property type="match status" value="1"/>
</dbReference>
<dbReference type="InterPro" id="IPR037171">
    <property type="entry name" value="NagB/RpiA_transferase-like"/>
</dbReference>